<feature type="domain" description="Post-SET" evidence="16">
    <location>
        <begin position="1884"/>
        <end position="1900"/>
    </location>
</feature>
<dbReference type="InterPro" id="IPR013083">
    <property type="entry name" value="Znf_RING/FYVE/PHD"/>
</dbReference>
<gene>
    <name evidence="18" type="ORF">TGDOM2_257770</name>
</gene>
<comment type="subcellular location">
    <subcellularLocation>
        <location evidence="2">Chromosome</location>
    </subcellularLocation>
    <subcellularLocation>
        <location evidence="1">Nucleus</location>
    </subcellularLocation>
</comment>
<protein>
    <submittedName>
        <fullName evidence="18">Histone lysine methyltransferase SET2</fullName>
        <ecNumber evidence="18">2.1.1.43</ecNumber>
    </submittedName>
</protein>
<dbReference type="InterPro" id="IPR050777">
    <property type="entry name" value="SET2_Histone-Lys_MeTrsfase"/>
</dbReference>
<dbReference type="CDD" id="cd15489">
    <property type="entry name" value="PHD_SF"/>
    <property type="match status" value="1"/>
</dbReference>
<dbReference type="InterPro" id="IPR019787">
    <property type="entry name" value="Znf_PHD-finger"/>
</dbReference>
<accession>A0A086JH28</accession>
<feature type="compositionally biased region" description="Polar residues" evidence="13">
    <location>
        <begin position="413"/>
        <end position="423"/>
    </location>
</feature>
<dbReference type="InterPro" id="IPR001214">
    <property type="entry name" value="SET_dom"/>
</dbReference>
<name>A0A086JH28_TOXGO</name>
<evidence type="ECO:0000256" key="3">
    <source>
        <dbReference type="ARBA" id="ARBA00022454"/>
    </source>
</evidence>
<feature type="compositionally biased region" description="Polar residues" evidence="13">
    <location>
        <begin position="475"/>
        <end position="495"/>
    </location>
</feature>
<keyword evidence="9" id="KW-0862">Zinc</keyword>
<dbReference type="InterPro" id="IPR011011">
    <property type="entry name" value="Znf_FYVE_PHD"/>
</dbReference>
<evidence type="ECO:0000256" key="12">
    <source>
        <dbReference type="PROSITE-ProRule" id="PRU00146"/>
    </source>
</evidence>
<feature type="compositionally biased region" description="Basic and acidic residues" evidence="13">
    <location>
        <begin position="1107"/>
        <end position="1122"/>
    </location>
</feature>
<evidence type="ECO:0000256" key="6">
    <source>
        <dbReference type="ARBA" id="ARBA00022691"/>
    </source>
</evidence>
<dbReference type="PANTHER" id="PTHR22884">
    <property type="entry name" value="SET DOMAIN PROTEINS"/>
    <property type="match status" value="1"/>
</dbReference>
<dbReference type="SMART" id="SM00249">
    <property type="entry name" value="PHD"/>
    <property type="match status" value="2"/>
</dbReference>
<feature type="compositionally biased region" description="Basic and acidic residues" evidence="13">
    <location>
        <begin position="712"/>
        <end position="764"/>
    </location>
</feature>
<feature type="region of interest" description="Disordered" evidence="13">
    <location>
        <begin position="1269"/>
        <end position="1385"/>
    </location>
</feature>
<dbReference type="GO" id="GO:0008270">
    <property type="term" value="F:zinc ion binding"/>
    <property type="evidence" value="ECO:0007669"/>
    <property type="project" value="UniProtKB-KW"/>
</dbReference>
<evidence type="ECO:0000256" key="13">
    <source>
        <dbReference type="SAM" id="MobiDB-lite"/>
    </source>
</evidence>
<dbReference type="InterPro" id="IPR046341">
    <property type="entry name" value="SET_dom_sf"/>
</dbReference>
<feature type="region of interest" description="Disordered" evidence="13">
    <location>
        <begin position="2220"/>
        <end position="2247"/>
    </location>
</feature>
<feature type="region of interest" description="Disordered" evidence="13">
    <location>
        <begin position="1097"/>
        <end position="1175"/>
    </location>
</feature>
<feature type="compositionally biased region" description="Basic and acidic residues" evidence="13">
    <location>
        <begin position="384"/>
        <end position="408"/>
    </location>
</feature>
<dbReference type="InterPro" id="IPR001965">
    <property type="entry name" value="Znf_PHD"/>
</dbReference>
<feature type="compositionally biased region" description="Basic and acidic residues" evidence="13">
    <location>
        <begin position="496"/>
        <end position="514"/>
    </location>
</feature>
<evidence type="ECO:0000256" key="10">
    <source>
        <dbReference type="ARBA" id="ARBA00022853"/>
    </source>
</evidence>
<feature type="domain" description="AWS" evidence="17">
    <location>
        <begin position="1702"/>
        <end position="1748"/>
    </location>
</feature>
<keyword evidence="8 12" id="KW-0863">Zinc-finger</keyword>
<feature type="compositionally biased region" description="Low complexity" evidence="13">
    <location>
        <begin position="59"/>
        <end position="77"/>
    </location>
</feature>
<evidence type="ECO:0000259" key="15">
    <source>
        <dbReference type="PROSITE" id="PS50280"/>
    </source>
</evidence>
<feature type="compositionally biased region" description="Low complexity" evidence="13">
    <location>
        <begin position="520"/>
        <end position="530"/>
    </location>
</feature>
<feature type="compositionally biased region" description="Polar residues" evidence="13">
    <location>
        <begin position="171"/>
        <end position="182"/>
    </location>
</feature>
<dbReference type="GO" id="GO:0005694">
    <property type="term" value="C:chromosome"/>
    <property type="evidence" value="ECO:0007669"/>
    <property type="project" value="UniProtKB-SubCell"/>
</dbReference>
<sequence length="2286" mass="246100">MPKKLRRAPPLAGRPRPFSPSLYPPSRGVYLMTQIDACGVKGIQESHEISNNARRHRQAASPSLLPSSSPCSSAPLPASSRFLSSVARSLPDSTPSPVVANSVSPAYAASSLSSSSPLSSLSSSAPSSPSASSSSSGINGVADVILANNKVSPRGEKARREASDAEKGAQPESSLSAGSLTLSPPVRGVNGRGRGAVKNAAEGDLRVQVSDVEVHISSSDDDGERERVFALVRSQERGKKGIAFPKRRTGWQGGAKTGPEAKLEDWRGPVWGRRTETDDSHRGSSRAQKERLGTPAAAAPNREPPDAPKVGWAVRGTSQHAATKQKDVGEQAIGDEGRGGGARARIEAEHGHSRRLASEVAETGPVHTPQERMGRVVEQVGEAHNARESAEAPEGPRKRQREEPRPGEEEQGIQNGAQESTIRSPAGGQKRRRETAAHEDERANASGEKKQEGTSTIRAEGEETAAKLGEGQPERQASTSMDMSPPIQQVFQSSPDRPDEGACGRGELLKRMSASEDSDSASLSPSPLCSRNTVLAEDREAPFSHRCSPSEEDEERQGRGRNEEAALLRFQKKMETLAKAELGTARAIAADAQGAVRVYNAALWLEHLTKTKEASRAGGRGEGSGRTVARGQARVRAKDWEPGDAGVKGGASGEAEHIDQNATETDNESIECGRRFCGGEAGQARGGQKENACAEANTKEATEAAEAANAQKGKEGKPEGNEPTETRREEDTGNRRREGETRPSEMDRDSKGTTRQERRGKENGEQLEGDTGETQALLSSASAAQDEQQGVGSERGADVSGKRDENAGSMYYDSECDSMYGEGADLDPVDENVQNALLGDRENDVISVVEAWRNIQQLCRSVGADEDGGHRSSSPSCSSPVASLSKEERSAVRSQAYRQLPPRVWNDNLELHCAVCERVNGDPHTTTMLVCEAYCQRAFHPACVGLGNLELDWADENDLRSRAFSFQCEDCCDEVLRCSACGLRKPRRQLARCSHMLCRRFYCWPACVESTVHISPFQRGPQVPSLRGDDLRRLVQALSGPSGSAAATELTGRGAEKDKCLLAASGSSSSCGAGCSSGSLGRAGSGERADHSALNMAATGKAPQSQECREGEERTGEQRACAEADVDGAQGREGLHSQADGGGAAQQRETGKGLRHRQKEQKKGRGGARGGSAPSLLFASRETRGAQRKDSADGQSDDVNRLVEAARILYEAGEDVFFDAQGRERFICSRHFCVSCHTLEAQHFTWETHIRQLAQLADDLQLAVPKLAADAPPETNPRTGKSLSDVGDASTAHLGSRQPATSCETLELATGRSQAAGGHPKKGGGHLDLLDGHSGATGDPGKTAGDETGPQPGASQSMSLPGETPGASSSILALEPASPSQGGADSLAGQVPALRKQLAFARVCFEFVKESTRGWTDRRIFAKQYKMHRPDPFPSLLVSPLVDIWECQLCRSAFCSRCVPPSSKILSDASGAILCDFCRFSESWKHRRSSVLRPVSAGEARPACRGAGDETADERGGRDRRRRKGKKGRREDEQRRIAEMVKDVVAGADCITSLTTNFRRFLRTESSRVQNTGVTAKRVIDDHSWESCALVEDDPNSGDESEVGKALSTVSSLSARKGEKGFSSQSDAPRPSGASRFAPGSKVWDYARKRRKTGDGEALGSRGAGPAPGGSAESFGADRLNFQFTTSCIFPAQCRNLLRARSEGEMCVCTGSSCDADCLNRSRGIQCDRKRCKFGTADCGNRQFKRGGGSGSQAFCFVQDCGEKGLGVFARERIEEGKLVIEYVGEVLDAQLLAARVRAYTQQELARGQPQHWYVMEVIPHVYIDSTRVGNIARLVNHSCEPNCSLQRVNVHGTYRMGIFALRPILPGEEISYDYGFTRKGFGQGFVCFCGSSKCRGRIGGDSRRNKFGDVADNALKRKEGFDSLLCKQLCQAITSQSFSRAERIPPPSPYTWRRDAIGTSAQARAWLEKKLNEGEADNPFFAQFIFDFHLYDAAVNFVKLLLLDGKTVEEFARSKTKSMCMDIPWSLLASDFNDKGITQAIRHSILTEERLNKAKKFFLSNMAIRAAEASGRSAQTALQDLVDLNWGATEVCSLCDSEGVVSVCDSCAEAYHADCAELSQDDEGHSLCPACLLSDSRRQWHLMSEADRVLVGVRLNALRLLEVLAKSPHQSHLFMRQTDSSLGGEDYAAACEKARLPEKIEDETEACIGSVVAKRTGRTDASRKGGKGSFCPNNLGHEKGRGGGVDSGGETLPVLAGLHVDVIQSVFTLQEEDEALFFEAGYVEE</sequence>
<dbReference type="Proteomes" id="UP000028837">
    <property type="component" value="Unassembled WGS sequence"/>
</dbReference>
<dbReference type="SUPFAM" id="SSF82199">
    <property type="entry name" value="SET domain"/>
    <property type="match status" value="1"/>
</dbReference>
<keyword evidence="7" id="KW-0479">Metal-binding</keyword>
<feature type="domain" description="PHD-type" evidence="14">
    <location>
        <begin position="2090"/>
        <end position="2135"/>
    </location>
</feature>
<reference evidence="18 19" key="1">
    <citation type="submission" date="2014-02" db="EMBL/GenBank/DDBJ databases">
        <authorList>
            <person name="Sibley D."/>
            <person name="Venepally P."/>
            <person name="Karamycheva S."/>
            <person name="Hadjithomas M."/>
            <person name="Khan A."/>
            <person name="Brunk B."/>
            <person name="Roos D."/>
            <person name="Caler E."/>
            <person name="Lorenzi H."/>
        </authorList>
    </citation>
    <scope>NUCLEOTIDE SEQUENCE [LARGE SCALE GENOMIC DNA]</scope>
    <source>
        <strain evidence="18 19">GAB2-2007-GAL-DOM2</strain>
    </source>
</reference>
<feature type="compositionally biased region" description="Basic and acidic residues" evidence="13">
    <location>
        <begin position="795"/>
        <end position="806"/>
    </location>
</feature>
<evidence type="ECO:0000256" key="1">
    <source>
        <dbReference type="ARBA" id="ARBA00004123"/>
    </source>
</evidence>
<evidence type="ECO:0000256" key="7">
    <source>
        <dbReference type="ARBA" id="ARBA00022723"/>
    </source>
</evidence>
<feature type="compositionally biased region" description="Low complexity" evidence="13">
    <location>
        <begin position="115"/>
        <end position="136"/>
    </location>
</feature>
<feature type="compositionally biased region" description="Basic residues" evidence="13">
    <location>
        <begin position="1153"/>
        <end position="1166"/>
    </location>
</feature>
<feature type="region of interest" description="Disordered" evidence="13">
    <location>
        <begin position="695"/>
        <end position="814"/>
    </location>
</feature>
<feature type="compositionally biased region" description="Basic and acidic residues" evidence="13">
    <location>
        <begin position="434"/>
        <end position="452"/>
    </location>
</feature>
<dbReference type="VEuPathDB" id="ToxoDB:TGDOM2_257770"/>
<dbReference type="PROSITE" id="PS51215">
    <property type="entry name" value="AWS"/>
    <property type="match status" value="1"/>
</dbReference>
<keyword evidence="11" id="KW-0539">Nucleus</keyword>
<dbReference type="Gene3D" id="3.30.40.10">
    <property type="entry name" value="Zinc/RING finger domain, C3HC4 (zinc finger)"/>
    <property type="match status" value="1"/>
</dbReference>
<dbReference type="PROSITE" id="PS50868">
    <property type="entry name" value="POST_SET"/>
    <property type="match status" value="1"/>
</dbReference>
<feature type="region of interest" description="Disordered" evidence="13">
    <location>
        <begin position="1499"/>
        <end position="1534"/>
    </location>
</feature>
<dbReference type="SUPFAM" id="SSF57903">
    <property type="entry name" value="FYVE/PHD zinc finger"/>
    <property type="match status" value="2"/>
</dbReference>
<dbReference type="Pfam" id="PF00856">
    <property type="entry name" value="SET"/>
    <property type="match status" value="1"/>
</dbReference>
<dbReference type="GO" id="GO:0042054">
    <property type="term" value="F:histone methyltransferase activity"/>
    <property type="evidence" value="ECO:0007669"/>
    <property type="project" value="InterPro"/>
</dbReference>
<evidence type="ECO:0000256" key="11">
    <source>
        <dbReference type="ARBA" id="ARBA00023242"/>
    </source>
</evidence>
<evidence type="ECO:0000256" key="4">
    <source>
        <dbReference type="ARBA" id="ARBA00022603"/>
    </source>
</evidence>
<dbReference type="GO" id="GO:0032259">
    <property type="term" value="P:methylation"/>
    <property type="evidence" value="ECO:0007669"/>
    <property type="project" value="UniProtKB-KW"/>
</dbReference>
<feature type="region of interest" description="Disordered" evidence="13">
    <location>
        <begin position="1653"/>
        <end position="1672"/>
    </location>
</feature>
<feature type="compositionally biased region" description="Basic and acidic residues" evidence="13">
    <location>
        <begin position="259"/>
        <end position="292"/>
    </location>
</feature>
<feature type="region of interest" description="Disordered" evidence="13">
    <location>
        <begin position="1612"/>
        <end position="1639"/>
    </location>
</feature>
<feature type="compositionally biased region" description="Low complexity" evidence="13">
    <location>
        <begin position="872"/>
        <end position="884"/>
    </location>
</feature>
<proteinExistence type="predicted"/>
<evidence type="ECO:0000256" key="5">
    <source>
        <dbReference type="ARBA" id="ARBA00022679"/>
    </source>
</evidence>
<keyword evidence="10" id="KW-0156">Chromatin regulator</keyword>
<feature type="region of interest" description="Disordered" evidence="13">
    <location>
        <begin position="612"/>
        <end position="668"/>
    </location>
</feature>
<evidence type="ECO:0000256" key="8">
    <source>
        <dbReference type="ARBA" id="ARBA00022771"/>
    </source>
</evidence>
<dbReference type="InterPro" id="IPR003616">
    <property type="entry name" value="Post-SET_dom"/>
</dbReference>
<feature type="region of interest" description="Disordered" evidence="13">
    <location>
        <begin position="864"/>
        <end position="884"/>
    </location>
</feature>
<evidence type="ECO:0000313" key="18">
    <source>
        <dbReference type="EMBL" id="KFG31446.1"/>
    </source>
</evidence>
<keyword evidence="3" id="KW-0158">Chromosome</keyword>
<keyword evidence="4 18" id="KW-0489">Methyltransferase</keyword>
<dbReference type="Gene3D" id="2.170.270.10">
    <property type="entry name" value="SET domain"/>
    <property type="match status" value="1"/>
</dbReference>
<dbReference type="InterPro" id="IPR006560">
    <property type="entry name" value="AWS_dom"/>
</dbReference>
<feature type="region of interest" description="Disordered" evidence="13">
    <location>
        <begin position="115"/>
        <end position="195"/>
    </location>
</feature>
<evidence type="ECO:0000313" key="19">
    <source>
        <dbReference type="Proteomes" id="UP000028837"/>
    </source>
</evidence>
<evidence type="ECO:0000256" key="9">
    <source>
        <dbReference type="ARBA" id="ARBA00022833"/>
    </source>
</evidence>
<dbReference type="EMBL" id="AHZU02001525">
    <property type="protein sequence ID" value="KFG31446.1"/>
    <property type="molecule type" value="Genomic_DNA"/>
</dbReference>
<evidence type="ECO:0000256" key="2">
    <source>
        <dbReference type="ARBA" id="ARBA00004286"/>
    </source>
</evidence>
<feature type="region of interest" description="Disordered" evidence="13">
    <location>
        <begin position="46"/>
        <end position="77"/>
    </location>
</feature>
<comment type="caution">
    <text evidence="18">The sequence shown here is derived from an EMBL/GenBank/DDBJ whole genome shotgun (WGS) entry which is preliminary data.</text>
</comment>
<feature type="region of interest" description="Disordered" evidence="13">
    <location>
        <begin position="240"/>
        <end position="563"/>
    </location>
</feature>
<keyword evidence="5 18" id="KW-0808">Transferase</keyword>
<dbReference type="GO" id="GO:0005634">
    <property type="term" value="C:nucleus"/>
    <property type="evidence" value="ECO:0007669"/>
    <property type="project" value="UniProtKB-SubCell"/>
</dbReference>
<evidence type="ECO:0000259" key="14">
    <source>
        <dbReference type="PROSITE" id="PS50016"/>
    </source>
</evidence>
<organism evidence="18 19">
    <name type="scientific">Toxoplasma gondii GAB2-2007-GAL-DOM2</name>
    <dbReference type="NCBI Taxonomy" id="1130820"/>
    <lineage>
        <taxon>Eukaryota</taxon>
        <taxon>Sar</taxon>
        <taxon>Alveolata</taxon>
        <taxon>Apicomplexa</taxon>
        <taxon>Conoidasida</taxon>
        <taxon>Coccidia</taxon>
        <taxon>Eucoccidiorida</taxon>
        <taxon>Eimeriorina</taxon>
        <taxon>Sarcocystidae</taxon>
        <taxon>Toxoplasma</taxon>
    </lineage>
</organism>
<dbReference type="SMART" id="SM00317">
    <property type="entry name" value="SET"/>
    <property type="match status" value="1"/>
</dbReference>
<feature type="domain" description="SET" evidence="15">
    <location>
        <begin position="1753"/>
        <end position="1876"/>
    </location>
</feature>
<feature type="domain" description="PHD-type" evidence="14">
    <location>
        <begin position="910"/>
        <end position="974"/>
    </location>
</feature>
<evidence type="ECO:0000259" key="17">
    <source>
        <dbReference type="PROSITE" id="PS51215"/>
    </source>
</evidence>
<feature type="compositionally biased region" description="Basic and acidic residues" evidence="13">
    <location>
        <begin position="153"/>
        <end position="169"/>
    </location>
</feature>
<evidence type="ECO:0000259" key="16">
    <source>
        <dbReference type="PROSITE" id="PS50868"/>
    </source>
</evidence>
<dbReference type="PROSITE" id="PS50280">
    <property type="entry name" value="SET"/>
    <property type="match status" value="1"/>
</dbReference>
<feature type="region of interest" description="Disordered" evidence="13">
    <location>
        <begin position="1"/>
        <end position="24"/>
    </location>
</feature>
<dbReference type="OrthoDB" id="308383at2759"/>
<dbReference type="PROSITE" id="PS50016">
    <property type="entry name" value="ZF_PHD_2"/>
    <property type="match status" value="2"/>
</dbReference>
<feature type="compositionally biased region" description="Basic residues" evidence="13">
    <location>
        <begin position="1518"/>
        <end position="1528"/>
    </location>
</feature>
<dbReference type="EC" id="2.1.1.43" evidence="18"/>
<keyword evidence="6" id="KW-0949">S-adenosyl-L-methionine</keyword>